<dbReference type="GO" id="GO:0004623">
    <property type="term" value="F:phospholipase A2 activity"/>
    <property type="evidence" value="ECO:0007669"/>
    <property type="project" value="InterPro"/>
</dbReference>
<reference evidence="3" key="1">
    <citation type="submission" date="2022-01" db="UniProtKB">
        <authorList>
            <consortium name="EnsemblMetazoa"/>
        </authorList>
    </citation>
    <scope>IDENTIFICATION</scope>
</reference>
<evidence type="ECO:0000256" key="1">
    <source>
        <dbReference type="ARBA" id="ARBA00004613"/>
    </source>
</evidence>
<dbReference type="PANTHER" id="PTHR12824:SF8">
    <property type="entry name" value="GXIVSPLA2, ISOFORM A"/>
    <property type="match status" value="1"/>
</dbReference>
<evidence type="ECO:0000313" key="3">
    <source>
        <dbReference type="EnsemblMetazoa" id="XP_014241589.1"/>
    </source>
</evidence>
<dbReference type="GO" id="GO:0006644">
    <property type="term" value="P:phospholipid metabolic process"/>
    <property type="evidence" value="ECO:0007669"/>
    <property type="project" value="InterPro"/>
</dbReference>
<proteinExistence type="predicted"/>
<dbReference type="GO" id="GO:0016042">
    <property type="term" value="P:lipid catabolic process"/>
    <property type="evidence" value="ECO:0007669"/>
    <property type="project" value="InterPro"/>
</dbReference>
<sequence>MEIPKAKVFIYALTFVGYIWSGYGNNVLSSLREAVLAAENVFGNFLLKFDEVVSKLKNVHDTIDSSLDEDCLWNCPNGVTAVSNKYSKPVTNGCGPEGLNVNVDAPFYNDMVKCCNTHDVCYGTCNTLKEKCDLTFKRCLYSTCENKNLDSLVLKACKGAAKVLFTATQSIGCKFFKDAQSAACYCPTPKKKKYAAGEL</sequence>
<keyword evidence="4" id="KW-1185">Reference proteome</keyword>
<name>A0A8I6RCV3_CIMLE</name>
<keyword evidence="2" id="KW-0964">Secreted</keyword>
<dbReference type="PROSITE" id="PS00118">
    <property type="entry name" value="PA2_HIS"/>
    <property type="match status" value="1"/>
</dbReference>
<accession>A0A8I6RCV3</accession>
<evidence type="ECO:0000256" key="2">
    <source>
        <dbReference type="ARBA" id="ARBA00022525"/>
    </source>
</evidence>
<dbReference type="CTD" id="39734"/>
<dbReference type="OMA" id="ICQYRCR"/>
<dbReference type="EnsemblMetazoa" id="XM_014386103.2">
    <property type="protein sequence ID" value="XP_014241589.1"/>
    <property type="gene ID" value="LOC106662215"/>
</dbReference>
<dbReference type="SUPFAM" id="SSF48619">
    <property type="entry name" value="Phospholipase A2, PLA2"/>
    <property type="match status" value="1"/>
</dbReference>
<dbReference type="KEGG" id="clec:106662215"/>
<dbReference type="Proteomes" id="UP000494040">
    <property type="component" value="Unassembled WGS sequence"/>
</dbReference>
<dbReference type="GO" id="GO:0050482">
    <property type="term" value="P:arachidonate secretion"/>
    <property type="evidence" value="ECO:0007669"/>
    <property type="project" value="InterPro"/>
</dbReference>
<dbReference type="Pfam" id="PF06951">
    <property type="entry name" value="PLA2G12"/>
    <property type="match status" value="1"/>
</dbReference>
<dbReference type="GeneID" id="106662215"/>
<dbReference type="OrthoDB" id="3935740at2759"/>
<organism evidence="3 4">
    <name type="scientific">Cimex lectularius</name>
    <name type="common">Bed bug</name>
    <name type="synonym">Acanthia lectularia</name>
    <dbReference type="NCBI Taxonomy" id="79782"/>
    <lineage>
        <taxon>Eukaryota</taxon>
        <taxon>Metazoa</taxon>
        <taxon>Ecdysozoa</taxon>
        <taxon>Arthropoda</taxon>
        <taxon>Hexapoda</taxon>
        <taxon>Insecta</taxon>
        <taxon>Pterygota</taxon>
        <taxon>Neoptera</taxon>
        <taxon>Paraneoptera</taxon>
        <taxon>Hemiptera</taxon>
        <taxon>Heteroptera</taxon>
        <taxon>Panheteroptera</taxon>
        <taxon>Cimicomorpha</taxon>
        <taxon>Cimicidae</taxon>
        <taxon>Cimex</taxon>
    </lineage>
</organism>
<protein>
    <recommendedName>
        <fullName evidence="5">Group XIIA secretory phospholipase A2</fullName>
    </recommendedName>
</protein>
<comment type="subcellular location">
    <subcellularLocation>
        <location evidence="1">Secreted</location>
    </subcellularLocation>
</comment>
<dbReference type="PANTHER" id="PTHR12824">
    <property type="entry name" value="GROUP XII SECRETORY PHOSPHOLIPASE A2 FAMILY MEMBER"/>
    <property type="match status" value="1"/>
</dbReference>
<evidence type="ECO:0000313" key="4">
    <source>
        <dbReference type="Proteomes" id="UP000494040"/>
    </source>
</evidence>
<dbReference type="GO" id="GO:0005509">
    <property type="term" value="F:calcium ion binding"/>
    <property type="evidence" value="ECO:0007669"/>
    <property type="project" value="InterPro"/>
</dbReference>
<evidence type="ECO:0008006" key="5">
    <source>
        <dbReference type="Google" id="ProtNLM"/>
    </source>
</evidence>
<dbReference type="Gene3D" id="1.20.90.10">
    <property type="entry name" value="Phospholipase A2 domain"/>
    <property type="match status" value="1"/>
</dbReference>
<dbReference type="InterPro" id="IPR036444">
    <property type="entry name" value="PLipase_A2_dom_sf"/>
</dbReference>
<dbReference type="InterPro" id="IPR033113">
    <property type="entry name" value="PLA2_histidine"/>
</dbReference>
<dbReference type="GO" id="GO:0005576">
    <property type="term" value="C:extracellular region"/>
    <property type="evidence" value="ECO:0007669"/>
    <property type="project" value="UniProtKB-SubCell"/>
</dbReference>
<dbReference type="InterPro" id="IPR010711">
    <property type="entry name" value="PLA2G12"/>
</dbReference>
<dbReference type="AlphaFoldDB" id="A0A8I6RCV3"/>
<dbReference type="RefSeq" id="XP_014241589.1">
    <property type="nucleotide sequence ID" value="XM_014386103.2"/>
</dbReference>